<feature type="transmembrane region" description="Helical" evidence="1">
    <location>
        <begin position="77"/>
        <end position="94"/>
    </location>
</feature>
<feature type="transmembrane region" description="Helical" evidence="1">
    <location>
        <begin position="15"/>
        <end position="36"/>
    </location>
</feature>
<dbReference type="EMBL" id="CP012333">
    <property type="protein sequence ID" value="AKU99382.1"/>
    <property type="molecule type" value="Genomic_DNA"/>
</dbReference>
<dbReference type="OrthoDB" id="5505090at2"/>
<keyword evidence="1" id="KW-0472">Membrane</keyword>
<dbReference type="AlphaFoldDB" id="A0A0K1Q0X1"/>
<dbReference type="Proteomes" id="UP000064967">
    <property type="component" value="Chromosome"/>
</dbReference>
<reference evidence="2 3" key="1">
    <citation type="submission" date="2015-08" db="EMBL/GenBank/DDBJ databases">
        <authorList>
            <person name="Babu N.S."/>
            <person name="Beckwith C.J."/>
            <person name="Beseler K.G."/>
            <person name="Brison A."/>
            <person name="Carone J.V."/>
            <person name="Caskin T.P."/>
            <person name="Diamond M."/>
            <person name="Durham M.E."/>
            <person name="Foxe J.M."/>
            <person name="Go M."/>
            <person name="Henderson B.A."/>
            <person name="Jones I.B."/>
            <person name="McGettigan J.A."/>
            <person name="Micheletti S.J."/>
            <person name="Nasrallah M.E."/>
            <person name="Ortiz D."/>
            <person name="Piller C.R."/>
            <person name="Privatt S.R."/>
            <person name="Schneider S.L."/>
            <person name="Sharp S."/>
            <person name="Smith T.C."/>
            <person name="Stanton J.D."/>
            <person name="Ullery H.E."/>
            <person name="Wilson R.J."/>
            <person name="Serrano M.G."/>
            <person name="Buck G."/>
            <person name="Lee V."/>
            <person name="Wang Y."/>
            <person name="Carvalho R."/>
            <person name="Voegtly L."/>
            <person name="Shi R."/>
            <person name="Duckworth R."/>
            <person name="Johnson A."/>
            <person name="Loviza R."/>
            <person name="Walstead R."/>
            <person name="Shah Z."/>
            <person name="Kiflezghi M."/>
            <person name="Wade K."/>
            <person name="Ball S.L."/>
            <person name="Bradley K.W."/>
            <person name="Asai D.J."/>
            <person name="Bowman C.A."/>
            <person name="Russell D.A."/>
            <person name="Pope W.H."/>
            <person name="Jacobs-Sera D."/>
            <person name="Hendrix R.W."/>
            <person name="Hatfull G.F."/>
        </authorList>
    </citation>
    <scope>NUCLEOTIDE SEQUENCE [LARGE SCALE GENOMIC DNA]</scope>
    <source>
        <strain evidence="2 3">DSM 27648</strain>
    </source>
</reference>
<dbReference type="Gene3D" id="1.10.287.1260">
    <property type="match status" value="1"/>
</dbReference>
<organism evidence="2 3">
    <name type="scientific">Labilithrix luteola</name>
    <dbReference type="NCBI Taxonomy" id="1391654"/>
    <lineage>
        <taxon>Bacteria</taxon>
        <taxon>Pseudomonadati</taxon>
        <taxon>Myxococcota</taxon>
        <taxon>Polyangia</taxon>
        <taxon>Polyangiales</taxon>
        <taxon>Labilitrichaceae</taxon>
        <taxon>Labilithrix</taxon>
    </lineage>
</organism>
<evidence type="ECO:0000256" key="1">
    <source>
        <dbReference type="SAM" id="Phobius"/>
    </source>
</evidence>
<name>A0A0K1Q0X1_9BACT</name>
<sequence length="240" mass="25874">MNWDMHWLSTAFDGFLGFLPNLVAGLIILLIGYLVAKVLGRVTSTVLHRAGFDRFMTRLGFVNRGESDVASVWTGKAVFAVIILGTIMQVARTWNLTFVAVGFARIIAYLPHVLGAVVIFGAAMFLGNWVRDRLLRSPIMNGDRVAAGDQMRLVPSVVRGAIITIGAFMALRELQIAPEIVSTAFTLTLGTIAVAAALAFGLGGRDVAGRIAQSWYERRRSSVTSTDYFPSSGGPSPRGA</sequence>
<keyword evidence="1" id="KW-1133">Transmembrane helix</keyword>
<proteinExistence type="predicted"/>
<keyword evidence="3" id="KW-1185">Reference proteome</keyword>
<protein>
    <submittedName>
        <fullName evidence="2">Small-conductance mechanosensitive channel</fullName>
    </submittedName>
</protein>
<dbReference type="RefSeq" id="WP_146650827.1">
    <property type="nucleotide sequence ID" value="NZ_CP012333.1"/>
</dbReference>
<dbReference type="Pfam" id="PF05552">
    <property type="entry name" value="MS_channel_1st_1"/>
    <property type="match status" value="2"/>
</dbReference>
<keyword evidence="1" id="KW-0812">Transmembrane</keyword>
<gene>
    <name evidence="2" type="ORF">AKJ09_06046</name>
</gene>
<accession>A0A0K1Q0X1</accession>
<evidence type="ECO:0000313" key="2">
    <source>
        <dbReference type="EMBL" id="AKU99382.1"/>
    </source>
</evidence>
<feature type="transmembrane region" description="Helical" evidence="1">
    <location>
        <begin position="151"/>
        <end position="171"/>
    </location>
</feature>
<dbReference type="InterPro" id="IPR008910">
    <property type="entry name" value="MSC_TM_helix"/>
</dbReference>
<feature type="transmembrane region" description="Helical" evidence="1">
    <location>
        <begin position="183"/>
        <end position="203"/>
    </location>
</feature>
<dbReference type="KEGG" id="llu:AKJ09_06046"/>
<feature type="transmembrane region" description="Helical" evidence="1">
    <location>
        <begin position="106"/>
        <end position="130"/>
    </location>
</feature>
<evidence type="ECO:0000313" key="3">
    <source>
        <dbReference type="Proteomes" id="UP000064967"/>
    </source>
</evidence>
<dbReference type="STRING" id="1391654.AKJ09_06046"/>